<evidence type="ECO:0000256" key="2">
    <source>
        <dbReference type="ARBA" id="ARBA00022801"/>
    </source>
</evidence>
<evidence type="ECO:0000313" key="5">
    <source>
        <dbReference type="Proteomes" id="UP000257080"/>
    </source>
</evidence>
<dbReference type="AlphaFoldDB" id="A0A3E0W9V1"/>
<accession>A0A3E0W9V1</accession>
<dbReference type="InterPro" id="IPR039298">
    <property type="entry name" value="ACOT13"/>
</dbReference>
<dbReference type="Gene3D" id="3.10.129.10">
    <property type="entry name" value="Hotdog Thioesterase"/>
    <property type="match status" value="1"/>
</dbReference>
<dbReference type="RefSeq" id="WP_116418704.1">
    <property type="nucleotide sequence ID" value="NZ_NBXC01000017.1"/>
</dbReference>
<gene>
    <name evidence="4" type="ORF">B7R25_09385</name>
</gene>
<dbReference type="InterPro" id="IPR003736">
    <property type="entry name" value="PAAI_dom"/>
</dbReference>
<reference evidence="4 5" key="1">
    <citation type="submission" date="2017-04" db="EMBL/GenBank/DDBJ databases">
        <title>Comparative genome analysis of Subtercola boreus.</title>
        <authorList>
            <person name="Cho Y.-J."/>
            <person name="Cho A."/>
            <person name="Kim O.-S."/>
            <person name="Lee J.-I."/>
        </authorList>
    </citation>
    <scope>NUCLEOTIDE SEQUENCE [LARGE SCALE GENOMIC DNA]</scope>
    <source>
        <strain evidence="4 5">P28004</strain>
    </source>
</reference>
<comment type="similarity">
    <text evidence="1">Belongs to the thioesterase PaaI family.</text>
</comment>
<evidence type="ECO:0000259" key="3">
    <source>
        <dbReference type="Pfam" id="PF03061"/>
    </source>
</evidence>
<evidence type="ECO:0000256" key="1">
    <source>
        <dbReference type="ARBA" id="ARBA00008324"/>
    </source>
</evidence>
<dbReference type="CDD" id="cd03443">
    <property type="entry name" value="PaaI_thioesterase"/>
    <property type="match status" value="1"/>
</dbReference>
<dbReference type="PANTHER" id="PTHR21660">
    <property type="entry name" value="THIOESTERASE SUPERFAMILY MEMBER-RELATED"/>
    <property type="match status" value="1"/>
</dbReference>
<sequence>MTPADDQASRLTGIEQLNALIATGVQPNIGQTMQFDLVSVGEGTAVFTGTPTGAVYNPIGSVHGGYAATLLDSACGCAVHSLLTADQAYTTLELKVSYLRGMTSETGPVTAEGRVIKMGGRAAFTEATLVDDRGRLLATATSTLLVFQR</sequence>
<protein>
    <submittedName>
        <fullName evidence="4">Thioesterase</fullName>
    </submittedName>
</protein>
<comment type="caution">
    <text evidence="4">The sequence shown here is derived from an EMBL/GenBank/DDBJ whole genome shotgun (WGS) entry which is preliminary data.</text>
</comment>
<dbReference type="NCBIfam" id="TIGR00369">
    <property type="entry name" value="unchar_dom_1"/>
    <property type="match status" value="1"/>
</dbReference>
<evidence type="ECO:0000313" key="4">
    <source>
        <dbReference type="EMBL" id="RFA26945.1"/>
    </source>
</evidence>
<keyword evidence="2" id="KW-0378">Hydrolase</keyword>
<dbReference type="GO" id="GO:0047617">
    <property type="term" value="F:fatty acyl-CoA hydrolase activity"/>
    <property type="evidence" value="ECO:0007669"/>
    <property type="project" value="InterPro"/>
</dbReference>
<proteinExistence type="inferred from homology"/>
<dbReference type="Proteomes" id="UP000257080">
    <property type="component" value="Unassembled WGS sequence"/>
</dbReference>
<dbReference type="InterPro" id="IPR006683">
    <property type="entry name" value="Thioestr_dom"/>
</dbReference>
<dbReference type="Pfam" id="PF03061">
    <property type="entry name" value="4HBT"/>
    <property type="match status" value="1"/>
</dbReference>
<feature type="domain" description="Thioesterase" evidence="3">
    <location>
        <begin position="60"/>
        <end position="137"/>
    </location>
</feature>
<organism evidence="4 5">
    <name type="scientific">Subtercola boreus</name>
    <dbReference type="NCBI Taxonomy" id="120213"/>
    <lineage>
        <taxon>Bacteria</taxon>
        <taxon>Bacillati</taxon>
        <taxon>Actinomycetota</taxon>
        <taxon>Actinomycetes</taxon>
        <taxon>Micrococcales</taxon>
        <taxon>Microbacteriaceae</taxon>
        <taxon>Subtercola</taxon>
    </lineage>
</organism>
<dbReference type="SUPFAM" id="SSF54637">
    <property type="entry name" value="Thioesterase/thiol ester dehydrase-isomerase"/>
    <property type="match status" value="1"/>
</dbReference>
<name>A0A3E0W9V1_9MICO</name>
<dbReference type="InterPro" id="IPR029069">
    <property type="entry name" value="HotDog_dom_sf"/>
</dbReference>
<dbReference type="PANTHER" id="PTHR21660:SF1">
    <property type="entry name" value="ACYL-COENZYME A THIOESTERASE 13"/>
    <property type="match status" value="1"/>
</dbReference>
<dbReference type="EMBL" id="NBXE01000022">
    <property type="protein sequence ID" value="RFA26945.1"/>
    <property type="molecule type" value="Genomic_DNA"/>
</dbReference>
<dbReference type="OrthoDB" id="9813282at2"/>